<evidence type="ECO:0000313" key="2">
    <source>
        <dbReference type="EMBL" id="KAL0631373.1"/>
    </source>
</evidence>
<comment type="caution">
    <text evidence="2">The sequence shown here is derived from an EMBL/GenBank/DDBJ whole genome shotgun (WGS) entry which is preliminary data.</text>
</comment>
<keyword evidence="3" id="KW-1185">Reference proteome</keyword>
<evidence type="ECO:0000313" key="3">
    <source>
        <dbReference type="Proteomes" id="UP001447188"/>
    </source>
</evidence>
<sequence>MMKRLNSMLPRAQLARPYSNSSHVPLWERIDLLWEKKDLIQWIQQKDAAMKEEREGDRRPGAAKRSSDEGRTSCTWSRDRDTSSCRGFPGGITDVQSHLTYIADTDAYFAHSLNAVVVRWQLNARDVRPSCREICNTLSRYPYLYDAIENQDDIIINTSHNNRMGVSDGGALEAYLQYDNFPYTAIYRGRIERFEISGSNAPMLRFELRRDLNNKSWVDHFNTPIVA</sequence>
<accession>A0ABR3G6C8</accession>
<name>A0ABR3G6C8_9PEZI</name>
<evidence type="ECO:0000256" key="1">
    <source>
        <dbReference type="SAM" id="MobiDB-lite"/>
    </source>
</evidence>
<organism evidence="2 3">
    <name type="scientific">Discina gigas</name>
    <dbReference type="NCBI Taxonomy" id="1032678"/>
    <lineage>
        <taxon>Eukaryota</taxon>
        <taxon>Fungi</taxon>
        <taxon>Dikarya</taxon>
        <taxon>Ascomycota</taxon>
        <taxon>Pezizomycotina</taxon>
        <taxon>Pezizomycetes</taxon>
        <taxon>Pezizales</taxon>
        <taxon>Discinaceae</taxon>
        <taxon>Discina</taxon>
    </lineage>
</organism>
<protein>
    <submittedName>
        <fullName evidence="2">Uncharacterized protein</fullName>
    </submittedName>
</protein>
<dbReference type="Proteomes" id="UP001447188">
    <property type="component" value="Unassembled WGS sequence"/>
</dbReference>
<proteinExistence type="predicted"/>
<dbReference type="EMBL" id="JBBBZM010000258">
    <property type="protein sequence ID" value="KAL0631373.1"/>
    <property type="molecule type" value="Genomic_DNA"/>
</dbReference>
<reference evidence="2 3" key="1">
    <citation type="submission" date="2024-02" db="EMBL/GenBank/DDBJ databases">
        <title>Discinaceae phylogenomics.</title>
        <authorList>
            <person name="Dirks A.C."/>
            <person name="James T.Y."/>
        </authorList>
    </citation>
    <scope>NUCLEOTIDE SEQUENCE [LARGE SCALE GENOMIC DNA]</scope>
    <source>
        <strain evidence="2 3">ACD0624</strain>
    </source>
</reference>
<gene>
    <name evidence="2" type="ORF">Q9L58_009762</name>
</gene>
<feature type="region of interest" description="Disordered" evidence="1">
    <location>
        <begin position="49"/>
        <end position="83"/>
    </location>
</feature>